<comment type="caution">
    <text evidence="2">The sequence shown here is derived from an EMBL/GenBank/DDBJ whole genome shotgun (WGS) entry which is preliminary data.</text>
</comment>
<dbReference type="AlphaFoldDB" id="A0A9Q3IGT7"/>
<feature type="compositionally biased region" description="Polar residues" evidence="1">
    <location>
        <begin position="192"/>
        <end position="204"/>
    </location>
</feature>
<accession>A0A9Q3IGT7</accession>
<dbReference type="EMBL" id="AVOT02043140">
    <property type="protein sequence ID" value="MBW0538570.1"/>
    <property type="molecule type" value="Genomic_DNA"/>
</dbReference>
<feature type="compositionally biased region" description="Basic and acidic residues" evidence="1">
    <location>
        <begin position="231"/>
        <end position="240"/>
    </location>
</feature>
<feature type="region of interest" description="Disordered" evidence="1">
    <location>
        <begin position="166"/>
        <end position="185"/>
    </location>
</feature>
<protein>
    <submittedName>
        <fullName evidence="2">Uncharacterized protein</fullName>
    </submittedName>
</protein>
<reference evidence="2" key="1">
    <citation type="submission" date="2021-03" db="EMBL/GenBank/DDBJ databases">
        <title>Draft genome sequence of rust myrtle Austropuccinia psidii MF-1, a brazilian biotype.</title>
        <authorList>
            <person name="Quecine M.C."/>
            <person name="Pachon D.M.R."/>
            <person name="Bonatelli M.L."/>
            <person name="Correr F.H."/>
            <person name="Franceschini L.M."/>
            <person name="Leite T.F."/>
            <person name="Margarido G.R.A."/>
            <person name="Almeida C.A."/>
            <person name="Ferrarezi J.A."/>
            <person name="Labate C.A."/>
        </authorList>
    </citation>
    <scope>NUCLEOTIDE SEQUENCE</scope>
    <source>
        <strain evidence="2">MF-1</strain>
    </source>
</reference>
<organism evidence="2 3">
    <name type="scientific">Austropuccinia psidii MF-1</name>
    <dbReference type="NCBI Taxonomy" id="1389203"/>
    <lineage>
        <taxon>Eukaryota</taxon>
        <taxon>Fungi</taxon>
        <taxon>Dikarya</taxon>
        <taxon>Basidiomycota</taxon>
        <taxon>Pucciniomycotina</taxon>
        <taxon>Pucciniomycetes</taxon>
        <taxon>Pucciniales</taxon>
        <taxon>Sphaerophragmiaceae</taxon>
        <taxon>Austropuccinia</taxon>
    </lineage>
</organism>
<dbReference type="Proteomes" id="UP000765509">
    <property type="component" value="Unassembled WGS sequence"/>
</dbReference>
<evidence type="ECO:0000256" key="1">
    <source>
        <dbReference type="SAM" id="MobiDB-lite"/>
    </source>
</evidence>
<keyword evidence="3" id="KW-1185">Reference proteome</keyword>
<name>A0A9Q3IGT7_9BASI</name>
<gene>
    <name evidence="2" type="ORF">O181_078285</name>
</gene>
<feature type="region of interest" description="Disordered" evidence="1">
    <location>
        <begin position="122"/>
        <end position="144"/>
    </location>
</feature>
<feature type="region of interest" description="Disordered" evidence="1">
    <location>
        <begin position="190"/>
        <end position="248"/>
    </location>
</feature>
<sequence>MHTHWPQVSARKRVSVCVQAEHPTKQIAGRKTGATEHYNYDPKANLRDGLTQAHAVFTCHTAARPFLQKLSPSHKASMLAAHTRNACSLSNPSNHTARGVPAQYAIARTPLWLTMMKVFPSGNGPRDPKQADGNISGQRSDYPANEGWQEDIQAWANCHHVLSPMGFKRKKKNPPNPPQQDSPVQCMPCEQTLLQPTPGPSGTQCLKDLFHEPSQHNEPPIPGLSPSSKPPGEDPTHEPEPEVAPTQSMEELFGKSQLHFYNSSQLFLTPPLPIYSLSSYSPLNHHH</sequence>
<proteinExistence type="predicted"/>
<evidence type="ECO:0000313" key="2">
    <source>
        <dbReference type="EMBL" id="MBW0538570.1"/>
    </source>
</evidence>
<evidence type="ECO:0000313" key="3">
    <source>
        <dbReference type="Proteomes" id="UP000765509"/>
    </source>
</evidence>